<dbReference type="PRINTS" id="PR00730">
    <property type="entry name" value="THERMOLYSIN"/>
</dbReference>
<evidence type="ECO:0000256" key="7">
    <source>
        <dbReference type="ARBA" id="ARBA00023049"/>
    </source>
</evidence>
<dbReference type="GO" id="GO:0006508">
    <property type="term" value="P:proteolysis"/>
    <property type="evidence" value="ECO:0007669"/>
    <property type="project" value="UniProtKB-KW"/>
</dbReference>
<dbReference type="Pfam" id="PF02868">
    <property type="entry name" value="Peptidase_M4_C"/>
    <property type="match status" value="1"/>
</dbReference>
<protein>
    <submittedName>
        <fullName evidence="14">M4 family metallopeptidase</fullName>
    </submittedName>
</protein>
<proteinExistence type="inferred from homology"/>
<dbReference type="Proteomes" id="UP001164653">
    <property type="component" value="Chromosome"/>
</dbReference>
<evidence type="ECO:0000256" key="4">
    <source>
        <dbReference type="ARBA" id="ARBA00022729"/>
    </source>
</evidence>
<accession>A0A9E8N8D8</accession>
<dbReference type="Gene3D" id="2.60.120.200">
    <property type="match status" value="1"/>
</dbReference>
<dbReference type="Gene3D" id="2.60.40.2030">
    <property type="match status" value="1"/>
</dbReference>
<evidence type="ECO:0000256" key="9">
    <source>
        <dbReference type="SAM" id="SignalP"/>
    </source>
</evidence>
<feature type="active site" description="Proton donor" evidence="8">
    <location>
        <position position="439"/>
    </location>
</feature>
<keyword evidence="6" id="KW-0862">Zinc</keyword>
<evidence type="ECO:0000259" key="13">
    <source>
        <dbReference type="Pfam" id="PF18962"/>
    </source>
</evidence>
<evidence type="ECO:0000256" key="5">
    <source>
        <dbReference type="ARBA" id="ARBA00022801"/>
    </source>
</evidence>
<dbReference type="Gene3D" id="3.10.170.10">
    <property type="match status" value="1"/>
</dbReference>
<evidence type="ECO:0000313" key="15">
    <source>
        <dbReference type="Proteomes" id="UP001164653"/>
    </source>
</evidence>
<dbReference type="InterPro" id="IPR001570">
    <property type="entry name" value="Peptidase_M4_C_domain"/>
</dbReference>
<dbReference type="InterPro" id="IPR013856">
    <property type="entry name" value="Peptidase_M4_domain"/>
</dbReference>
<dbReference type="GO" id="GO:0004222">
    <property type="term" value="F:metalloendopeptidase activity"/>
    <property type="evidence" value="ECO:0007669"/>
    <property type="project" value="InterPro"/>
</dbReference>
<dbReference type="GO" id="GO:0046872">
    <property type="term" value="F:metal ion binding"/>
    <property type="evidence" value="ECO:0007669"/>
    <property type="project" value="UniProtKB-KW"/>
</dbReference>
<feature type="chain" id="PRO_5039482756" evidence="9">
    <location>
        <begin position="21"/>
        <end position="1414"/>
    </location>
</feature>
<dbReference type="PANTHER" id="PTHR33794:SF1">
    <property type="entry name" value="BACILLOLYSIN"/>
    <property type="match status" value="1"/>
</dbReference>
<dbReference type="InterPro" id="IPR027268">
    <property type="entry name" value="Peptidase_M4/M1_CTD_sf"/>
</dbReference>
<dbReference type="InterPro" id="IPR026444">
    <property type="entry name" value="Secre_tail"/>
</dbReference>
<gene>
    <name evidence="14" type="ORF">ON006_29215</name>
</gene>
<dbReference type="Gene3D" id="1.10.390.10">
    <property type="entry name" value="Neutral Protease Domain 2"/>
    <property type="match status" value="1"/>
</dbReference>
<dbReference type="InterPro" id="IPR050728">
    <property type="entry name" value="Zinc_Metalloprotease_M4"/>
</dbReference>
<evidence type="ECO:0000259" key="12">
    <source>
        <dbReference type="Pfam" id="PF07504"/>
    </source>
</evidence>
<keyword evidence="2" id="KW-0645">Protease</keyword>
<name>A0A9E8N8D8_9BACT</name>
<evidence type="ECO:0000313" key="14">
    <source>
        <dbReference type="EMBL" id="WAC11800.1"/>
    </source>
</evidence>
<keyword evidence="7" id="KW-0482">Metalloprotease</keyword>
<evidence type="ECO:0000256" key="8">
    <source>
        <dbReference type="PIRSR" id="PIRSR623612-1"/>
    </source>
</evidence>
<feature type="domain" description="Secretion system C-terminal sorting" evidence="13">
    <location>
        <begin position="1338"/>
        <end position="1402"/>
    </location>
</feature>
<dbReference type="RefSeq" id="WP_244821713.1">
    <property type="nucleotide sequence ID" value="NZ_CP112998.1"/>
</dbReference>
<keyword evidence="15" id="KW-1185">Reference proteome</keyword>
<dbReference type="Pfam" id="PF01447">
    <property type="entry name" value="Peptidase_M4"/>
    <property type="match status" value="1"/>
</dbReference>
<organism evidence="14 15">
    <name type="scientific">Dyadobacter pollutisoli</name>
    <dbReference type="NCBI Taxonomy" id="2910158"/>
    <lineage>
        <taxon>Bacteria</taxon>
        <taxon>Pseudomonadati</taxon>
        <taxon>Bacteroidota</taxon>
        <taxon>Cytophagia</taxon>
        <taxon>Cytophagales</taxon>
        <taxon>Spirosomataceae</taxon>
        <taxon>Dyadobacter</taxon>
    </lineage>
</organism>
<dbReference type="Gene3D" id="3.10.450.490">
    <property type="match status" value="1"/>
</dbReference>
<dbReference type="InterPro" id="IPR023612">
    <property type="entry name" value="Peptidase_M4"/>
</dbReference>
<evidence type="ECO:0000256" key="1">
    <source>
        <dbReference type="ARBA" id="ARBA00009388"/>
    </source>
</evidence>
<dbReference type="Pfam" id="PF07504">
    <property type="entry name" value="FTP"/>
    <property type="match status" value="1"/>
</dbReference>
<dbReference type="NCBIfam" id="TIGR04183">
    <property type="entry name" value="Por_Secre_tail"/>
    <property type="match status" value="1"/>
</dbReference>
<dbReference type="SUPFAM" id="SSF141072">
    <property type="entry name" value="CalX-like"/>
    <property type="match status" value="1"/>
</dbReference>
<evidence type="ECO:0000259" key="10">
    <source>
        <dbReference type="Pfam" id="PF01447"/>
    </source>
</evidence>
<dbReference type="SUPFAM" id="SSF55486">
    <property type="entry name" value="Metalloproteases ('zincins'), catalytic domain"/>
    <property type="match status" value="1"/>
</dbReference>
<keyword evidence="3" id="KW-0479">Metal-binding</keyword>
<comment type="similarity">
    <text evidence="1">Belongs to the peptidase M4 family.</text>
</comment>
<keyword evidence="4 9" id="KW-0732">Signal</keyword>
<sequence length="1414" mass="155852">MRYNLPLSVAFIFCSFVAFAQNSRQREIDVFIAQTGAVATTDKATNSLNFLRFPIGQALNLEGNTPEQKAMDFLTKYPALFEKKTDKDSYLAKDNKRDNYGLDHVTLQQYYDRVPVFDGVLKFHFNKEGGLTSLNGNFIIAEKLNATPSISSEEAGQRAVKMVTGQKMGKFSAPLKINKNTLLVFQKGLAQGYKGALHLVYEVEVRNDADVREFLYIDAHTNELVEQFTGMHGIDRKLYETSVSAPNLKWEEADGIPGAKFTALDQWQKSEIESAGHMYNLMKNAFGYNSYDNAGATMVTINNDPNVGCPNATWNGISASYCTGVASDDVVAHEWGHAYTEYTSGLIYAWQAGALNEAYSDIWGETVDQLNAYLDNGENNAVRNSCASSAKWLVGEQASAFGGAIRDMWDPTCKNQPGKVSDPQYACTYSLFDDGGGVHTNSGVLNHAYALLVDGGTYNGQVITGIGLTKATHIFWQAQAAHMISTTDFAAQADILEASLIELMGINLPKLSTEPGMQVLSNTVITQADLDQLTKVIAAVEMRLPNVCGYPFLFEAVGPLCKGALPANAIFYEDFESGMGGWTVSNVGSAPTWAPRNWVIDNSPPAGRAGNVAFADDYEGGDYVSNFQNGLMSLFSPEIDIPATSPTQLFMAFDHYISLQDWADGGNLKFKIDNGQWLWVPDSVFIANPYNNFFGGGETNPLQYQGTFTGSDYGSFTSNWGQSQIDLSLLGLLPGHKIQFRWDLGTDQAIGWDGWYIDDVRVYSCELPTVQFASDSSFTFEGEAFVTGSTPNECLPYVEKIIKVGINAAPSQPVTVNLNTPTGSASQGVTLDYSISPKSFVLQNGALSQDLTVRIYNDAYIEGNETISLSYTLVNPAGGNASPETFNQTHFITIADDDLSPDVKSHTAIYADFNTGLPEGWSVLGGKKYPKAWGVDKLFNTLWLDVNGKPLLYISGTAKYPEPWDDIIESPPFSSLGMTSINFSFSEYFRVDYYGNYHAEKAIVDVWDGTTWHNLLTQTENTGTSGIWGAPALRNISIPVAYANAAMKVRFHYIAKWDNNWWAIDNVKVTGTYDTQIMNSLSQIPDEQYLGPHATVYFRDPQSRNLIAKIKNLSSHDYGCTSVQVDRSGVDETAWFDNYKVTNKTFKVTPTNNSPDGSYEISLYYKENELPNFNGNSIKSMVKSQGSIAGGTLANSFTAPVQMTQFDTDFEFKSTFGAGFSGFALSNAPTGGALPVTLTRFEGKHTSEGNELIWETSSEVNNDYFVIERSRDARKFDEIARVAGFGTSAVRNAYSFTDSRYDKGMNYYRLKQVDTDGSFAYSRMIAIESAGMKEMKYFPNPVQSLLNIELPDHNMLQCNVKVFNSAGQCVLVKERIKFSKGKMSLDLAKLPAGVYQIVVSDDINIHNFSVVKIP</sequence>
<keyword evidence="5" id="KW-0378">Hydrolase</keyword>
<evidence type="ECO:0000256" key="3">
    <source>
        <dbReference type="ARBA" id="ARBA00022723"/>
    </source>
</evidence>
<dbReference type="KEGG" id="dpf:ON006_29215"/>
<dbReference type="EMBL" id="CP112998">
    <property type="protein sequence ID" value="WAC11800.1"/>
    <property type="molecule type" value="Genomic_DNA"/>
</dbReference>
<evidence type="ECO:0000256" key="2">
    <source>
        <dbReference type="ARBA" id="ARBA00022670"/>
    </source>
</evidence>
<feature type="signal peptide" evidence="9">
    <location>
        <begin position="1"/>
        <end position="20"/>
    </location>
</feature>
<dbReference type="InterPro" id="IPR011096">
    <property type="entry name" value="FTP_domain"/>
</dbReference>
<reference evidence="14" key="1">
    <citation type="submission" date="2022-11" db="EMBL/GenBank/DDBJ databases">
        <title>Dyadobacter pollutisoli sp. nov., isolated from plastic dumped soil.</title>
        <authorList>
            <person name="Kim J.M."/>
            <person name="Kim K.R."/>
            <person name="Lee J.K."/>
            <person name="Hao L."/>
            <person name="Jeon C.O."/>
        </authorList>
    </citation>
    <scope>NUCLEOTIDE SEQUENCE</scope>
    <source>
        <strain evidence="14">U1</strain>
    </source>
</reference>
<feature type="domain" description="Peptidase M4" evidence="10">
    <location>
        <begin position="274"/>
        <end position="341"/>
    </location>
</feature>
<dbReference type="PANTHER" id="PTHR33794">
    <property type="entry name" value="BACILLOLYSIN"/>
    <property type="match status" value="1"/>
</dbReference>
<evidence type="ECO:0000256" key="6">
    <source>
        <dbReference type="ARBA" id="ARBA00022833"/>
    </source>
</evidence>
<dbReference type="InterPro" id="IPR038081">
    <property type="entry name" value="CalX-like_sf"/>
</dbReference>
<feature type="domain" description="Peptidase M4 C-terminal" evidence="11">
    <location>
        <begin position="344"/>
        <end position="494"/>
    </location>
</feature>
<feature type="domain" description="FTP" evidence="12">
    <location>
        <begin position="92"/>
        <end position="138"/>
    </location>
</feature>
<dbReference type="Pfam" id="PF18962">
    <property type="entry name" value="Por_Secre_tail"/>
    <property type="match status" value="1"/>
</dbReference>
<evidence type="ECO:0000259" key="11">
    <source>
        <dbReference type="Pfam" id="PF02868"/>
    </source>
</evidence>
<feature type="active site" evidence="8">
    <location>
        <position position="334"/>
    </location>
</feature>